<dbReference type="EMBL" id="JBHSWE010000001">
    <property type="protein sequence ID" value="MFC6673512.1"/>
    <property type="molecule type" value="Genomic_DNA"/>
</dbReference>
<comment type="caution">
    <text evidence="3">The sequence shown here is derived from an EMBL/GenBank/DDBJ whole genome shotgun (WGS) entry which is preliminary data.</text>
</comment>
<dbReference type="Pfam" id="PF09851">
    <property type="entry name" value="SHOCT"/>
    <property type="match status" value="1"/>
</dbReference>
<keyword evidence="4" id="KW-1185">Reference proteome</keyword>
<dbReference type="RefSeq" id="WP_379911949.1">
    <property type="nucleotide sequence ID" value="NZ_JBHSWE010000001.1"/>
</dbReference>
<accession>A0ABW2A7T4</accession>
<evidence type="ECO:0000256" key="1">
    <source>
        <dbReference type="SAM" id="Phobius"/>
    </source>
</evidence>
<sequence length="76" mass="9233">MFHDFDWMMYGHGWGMLLWLLLLILLCWALVRLFSGRDGSDRPREKTAREILDERFAKGEIDEDEYRKRLEVLKED</sequence>
<gene>
    <name evidence="3" type="ORF">ACFQDL_28055</name>
</gene>
<name>A0ABW2A7T4_9GAMM</name>
<evidence type="ECO:0000313" key="4">
    <source>
        <dbReference type="Proteomes" id="UP001596422"/>
    </source>
</evidence>
<protein>
    <submittedName>
        <fullName evidence="3">SHOCT domain-containing protein</fullName>
    </submittedName>
</protein>
<proteinExistence type="predicted"/>
<keyword evidence="1" id="KW-0812">Transmembrane</keyword>
<dbReference type="Proteomes" id="UP001596422">
    <property type="component" value="Unassembled WGS sequence"/>
</dbReference>
<organism evidence="3 4">
    <name type="scientific">Marinobacterium aestuariivivens</name>
    <dbReference type="NCBI Taxonomy" id="1698799"/>
    <lineage>
        <taxon>Bacteria</taxon>
        <taxon>Pseudomonadati</taxon>
        <taxon>Pseudomonadota</taxon>
        <taxon>Gammaproteobacteria</taxon>
        <taxon>Oceanospirillales</taxon>
        <taxon>Oceanospirillaceae</taxon>
        <taxon>Marinobacterium</taxon>
    </lineage>
</organism>
<reference evidence="4" key="1">
    <citation type="journal article" date="2019" name="Int. J. Syst. Evol. Microbiol.">
        <title>The Global Catalogue of Microorganisms (GCM) 10K type strain sequencing project: providing services to taxonomists for standard genome sequencing and annotation.</title>
        <authorList>
            <consortium name="The Broad Institute Genomics Platform"/>
            <consortium name="The Broad Institute Genome Sequencing Center for Infectious Disease"/>
            <person name="Wu L."/>
            <person name="Ma J."/>
        </authorList>
    </citation>
    <scope>NUCLEOTIDE SEQUENCE [LARGE SCALE GENOMIC DNA]</scope>
    <source>
        <strain evidence="4">NBRC 111756</strain>
    </source>
</reference>
<evidence type="ECO:0000259" key="2">
    <source>
        <dbReference type="Pfam" id="PF09851"/>
    </source>
</evidence>
<evidence type="ECO:0000313" key="3">
    <source>
        <dbReference type="EMBL" id="MFC6673512.1"/>
    </source>
</evidence>
<feature type="domain" description="SHOCT" evidence="2">
    <location>
        <begin position="48"/>
        <end position="73"/>
    </location>
</feature>
<feature type="transmembrane region" description="Helical" evidence="1">
    <location>
        <begin position="12"/>
        <end position="34"/>
    </location>
</feature>
<keyword evidence="1" id="KW-1133">Transmembrane helix</keyword>
<keyword evidence="1" id="KW-0472">Membrane</keyword>
<dbReference type="InterPro" id="IPR018649">
    <property type="entry name" value="SHOCT"/>
</dbReference>